<sequence>MFLLHTGLQSHFKRIVLSFVSLLILLVSSQGWAQCTMNRSPQYLETDDWSAAKIRFGNVQLMNQAIQPLGSVIASTVVAPTEFRARNANSESILWTCDEGDQNYITFLVSTNGDDFYGGRTEVAATDAGGQSGVFYTAAQLLGLRLTMAGKIVTQYYQDIPVNYETGSGANGCAVGKICIRLKHIPNLQAELIRIQTNPETNTGVVKPWLSSGIYSYLGPAAYIQLSNKTNGIGPQPVTFGHDEIGESHTTNFAFWGADNGIGYTLYNALSMSPPSNSCLTTFTTPVVNFPKTNTQALNDGGEVSADFEVQVQCHNSAQRGISSGQNAIGIQVSSSSYDAAQTLGLVNSSTGVSALISNQYGQDPSLAQNVGIYLTNPANNTTMNFVGQPGLTGTFPATFGTGCSGYCYSAINYPSGNSAGWYSLTQNAQVIGSPVANHTLYRIPYRAVLKKLPKGAATAGRVYATATVLVKIQ</sequence>
<evidence type="ECO:0000313" key="3">
    <source>
        <dbReference type="Proteomes" id="UP000018433"/>
    </source>
</evidence>
<dbReference type="Proteomes" id="UP000018433">
    <property type="component" value="Unassembled WGS sequence"/>
</dbReference>
<dbReference type="InterPro" id="IPR011228">
    <property type="entry name" value="UCP029766"/>
</dbReference>
<keyword evidence="3" id="KW-1185">Reference proteome</keyword>
<reference evidence="2 3" key="1">
    <citation type="submission" date="2013-02" db="EMBL/GenBank/DDBJ databases">
        <title>The Genome Sequence of Acinetobacter soli NIPH 2899.</title>
        <authorList>
            <consortium name="The Broad Institute Genome Sequencing Platform"/>
            <consortium name="The Broad Institute Genome Sequencing Center for Infectious Disease"/>
            <person name="Cerqueira G."/>
            <person name="Feldgarden M."/>
            <person name="Courvalin P."/>
            <person name="Perichon B."/>
            <person name="Grillot-Courvalin C."/>
            <person name="Clermont D."/>
            <person name="Rocha E."/>
            <person name="Yoon E.-J."/>
            <person name="Nemec A."/>
            <person name="Walker B."/>
            <person name="Young S.K."/>
            <person name="Zeng Q."/>
            <person name="Gargeya S."/>
            <person name="Fitzgerald M."/>
            <person name="Haas B."/>
            <person name="Abouelleil A."/>
            <person name="Alvarado L."/>
            <person name="Arachchi H.M."/>
            <person name="Berlin A.M."/>
            <person name="Chapman S.B."/>
            <person name="Dewar J."/>
            <person name="Goldberg J."/>
            <person name="Griggs A."/>
            <person name="Gujja S."/>
            <person name="Hansen M."/>
            <person name="Howarth C."/>
            <person name="Imamovic A."/>
            <person name="Larimer J."/>
            <person name="McCowan C."/>
            <person name="Murphy C."/>
            <person name="Neiman D."/>
            <person name="Pearson M."/>
            <person name="Priest M."/>
            <person name="Roberts A."/>
            <person name="Saif S."/>
            <person name="Shea T."/>
            <person name="Sisk P."/>
            <person name="Sykes S."/>
            <person name="Wortman J."/>
            <person name="Nusbaum C."/>
            <person name="Birren B."/>
        </authorList>
    </citation>
    <scope>NUCLEOTIDE SEQUENCE [LARGE SCALE GENOMIC DNA]</scope>
    <source>
        <strain evidence="2 3">NIPH 2899</strain>
    </source>
</reference>
<dbReference type="EMBL" id="APPV01000006">
    <property type="protein sequence ID" value="ENV61479.1"/>
    <property type="molecule type" value="Genomic_DNA"/>
</dbReference>
<dbReference type="Pfam" id="PF00419">
    <property type="entry name" value="Fimbrial"/>
    <property type="match status" value="1"/>
</dbReference>
<evidence type="ECO:0000259" key="1">
    <source>
        <dbReference type="Pfam" id="PF00419"/>
    </source>
</evidence>
<protein>
    <recommendedName>
        <fullName evidence="1">Fimbrial-type adhesion domain-containing protein</fullName>
    </recommendedName>
</protein>
<gene>
    <name evidence="2" type="ORF">F950_00752</name>
</gene>
<dbReference type="InterPro" id="IPR000259">
    <property type="entry name" value="Adhesion_dom_fimbrial"/>
</dbReference>
<accession>A0ABN0K0Z2</accession>
<comment type="caution">
    <text evidence="2">The sequence shown here is derived from an EMBL/GenBank/DDBJ whole genome shotgun (WGS) entry which is preliminary data.</text>
</comment>
<name>A0ABN0K0Z2_9GAMM</name>
<proteinExistence type="predicted"/>
<evidence type="ECO:0000313" key="2">
    <source>
        <dbReference type="EMBL" id="ENV61479.1"/>
    </source>
</evidence>
<feature type="domain" description="Fimbrial-type adhesion" evidence="1">
    <location>
        <begin position="279"/>
        <end position="474"/>
    </location>
</feature>
<organism evidence="2 3">
    <name type="scientific">Acinetobacter soli NIPH 2899</name>
    <dbReference type="NCBI Taxonomy" id="1217677"/>
    <lineage>
        <taxon>Bacteria</taxon>
        <taxon>Pseudomonadati</taxon>
        <taxon>Pseudomonadota</taxon>
        <taxon>Gammaproteobacteria</taxon>
        <taxon>Moraxellales</taxon>
        <taxon>Moraxellaceae</taxon>
        <taxon>Acinetobacter</taxon>
    </lineage>
</organism>
<dbReference type="PIRSF" id="PIRSF029766">
    <property type="entry name" value="UCP029766"/>
    <property type="match status" value="1"/>
</dbReference>